<organism evidence="2 3">
    <name type="scientific">Mycobacterium talmoniae</name>
    <dbReference type="NCBI Taxonomy" id="1858794"/>
    <lineage>
        <taxon>Bacteria</taxon>
        <taxon>Bacillati</taxon>
        <taxon>Actinomycetota</taxon>
        <taxon>Actinomycetes</taxon>
        <taxon>Mycobacteriales</taxon>
        <taxon>Mycobacteriaceae</taxon>
        <taxon>Mycobacterium</taxon>
    </lineage>
</organism>
<dbReference type="Gene3D" id="3.40.50.720">
    <property type="entry name" value="NAD(P)-binding Rossmann-like Domain"/>
    <property type="match status" value="1"/>
</dbReference>
<proteinExistence type="predicted"/>
<dbReference type="AlphaFoldDB" id="A0A1S1NKA8"/>
<dbReference type="SUPFAM" id="SSF51735">
    <property type="entry name" value="NAD(P)-binding Rossmann-fold domains"/>
    <property type="match status" value="1"/>
</dbReference>
<feature type="domain" description="Gfo/Idh/MocA-like oxidoreductase N-terminal" evidence="1">
    <location>
        <begin position="3"/>
        <end position="92"/>
    </location>
</feature>
<comment type="caution">
    <text evidence="2">The sequence shown here is derived from an EMBL/GenBank/DDBJ whole genome shotgun (WGS) entry which is preliminary data.</text>
</comment>
<accession>A0A1S1NKA8</accession>
<evidence type="ECO:0000313" key="2">
    <source>
        <dbReference type="EMBL" id="OHV04527.1"/>
    </source>
</evidence>
<evidence type="ECO:0000313" key="3">
    <source>
        <dbReference type="Proteomes" id="UP000179734"/>
    </source>
</evidence>
<keyword evidence="3" id="KW-1185">Reference proteome</keyword>
<gene>
    <name evidence="2" type="ORF">BKN37_09520</name>
</gene>
<dbReference type="Pfam" id="PF01408">
    <property type="entry name" value="GFO_IDH_MocA"/>
    <property type="match status" value="1"/>
</dbReference>
<name>A0A1S1NKA8_9MYCO</name>
<reference evidence="2 3" key="1">
    <citation type="submission" date="2016-10" db="EMBL/GenBank/DDBJ databases">
        <title>Genome sequence of Mycobacterium talmonii.</title>
        <authorList>
            <person name="Greninger A.L."/>
            <person name="Elliott B."/>
            <person name="Vasireddy S."/>
            <person name="Vasireddy R."/>
        </authorList>
    </citation>
    <scope>NUCLEOTIDE SEQUENCE [LARGE SCALE GENOMIC DNA]</scope>
    <source>
        <strain evidence="3">NE-TNMC-100812</strain>
    </source>
</reference>
<sequence length="344" mass="37544">MPALQCLNANVEVAGVYSRNAGHARRAAEQFGVAAIEDLRALRPGDVDLVLVSVTATSNLEVLRAVSHLAPEAELVMDTPAVGRVADLRHLGLYQRWRAVRVAEDFMNLPQFRLIGGVIGSGALGDVVRVRLTKMGFRYHALALLRAWLGLPLVRSTHLRRVRPGAVDIVYRFPDGTTGEVLEPYTRADGAVQIVGTRASLSGHMMGHENRYRATPAGRDGVLERLEDTSGLCGFQISGLGTTITTGVPFLARLRAMGLDDDSEFNLLRVDGLCRVISSLWSPDPVNRRYRIQDAMADAAVSQLARGLPWWPIPQFRGRNPVDLIELLVNPGARAMKPAIRPPG</sequence>
<dbReference type="Proteomes" id="UP000179734">
    <property type="component" value="Unassembled WGS sequence"/>
</dbReference>
<dbReference type="EMBL" id="MLQM01000037">
    <property type="protein sequence ID" value="OHV04527.1"/>
    <property type="molecule type" value="Genomic_DNA"/>
</dbReference>
<dbReference type="GO" id="GO:0000166">
    <property type="term" value="F:nucleotide binding"/>
    <property type="evidence" value="ECO:0007669"/>
    <property type="project" value="InterPro"/>
</dbReference>
<protein>
    <recommendedName>
        <fullName evidence="1">Gfo/Idh/MocA-like oxidoreductase N-terminal domain-containing protein</fullName>
    </recommendedName>
</protein>
<evidence type="ECO:0000259" key="1">
    <source>
        <dbReference type="Pfam" id="PF01408"/>
    </source>
</evidence>
<dbReference type="InterPro" id="IPR036291">
    <property type="entry name" value="NAD(P)-bd_dom_sf"/>
</dbReference>
<dbReference type="InterPro" id="IPR000683">
    <property type="entry name" value="Gfo/Idh/MocA-like_OxRdtase_N"/>
</dbReference>